<protein>
    <submittedName>
        <fullName evidence="1">Uncharacterized protein</fullName>
    </submittedName>
</protein>
<dbReference type="AlphaFoldDB" id="A0A6B3SNU9"/>
<dbReference type="RefSeq" id="WP_163964798.1">
    <property type="nucleotide sequence ID" value="NZ_JAAIVB010000051.1"/>
</dbReference>
<gene>
    <name evidence="1" type="ORF">G3574_15395</name>
</gene>
<reference evidence="1 2" key="1">
    <citation type="submission" date="2020-02" db="EMBL/GenBank/DDBJ databases">
        <authorList>
            <person name="Kim M.K."/>
        </authorList>
    </citation>
    <scope>NUCLEOTIDE SEQUENCE [LARGE SCALE GENOMIC DNA]</scope>
    <source>
        <strain evidence="1 2">17J57-3</strain>
    </source>
</reference>
<organism evidence="1 2">
    <name type="scientific">Noviherbaspirillum galbum</name>
    <dbReference type="NCBI Taxonomy" id="2709383"/>
    <lineage>
        <taxon>Bacteria</taxon>
        <taxon>Pseudomonadati</taxon>
        <taxon>Pseudomonadota</taxon>
        <taxon>Betaproteobacteria</taxon>
        <taxon>Burkholderiales</taxon>
        <taxon>Oxalobacteraceae</taxon>
        <taxon>Noviherbaspirillum</taxon>
    </lineage>
</organism>
<accession>A0A6B3SNU9</accession>
<sequence length="127" mass="14420">MSQIRFGGDKWELGLDELLTVREWAPTIVSRVSLFNTRTGEIDRQTRFPRLVVADGDLAFLKVLGNDLFNEADILAVIPRTLDRQRLEDIGARLSQLEQWYAHEPERNGILPLPPAGIAINSLKRVQ</sequence>
<proteinExistence type="predicted"/>
<keyword evidence="2" id="KW-1185">Reference proteome</keyword>
<dbReference type="Proteomes" id="UP000482155">
    <property type="component" value="Unassembled WGS sequence"/>
</dbReference>
<evidence type="ECO:0000313" key="2">
    <source>
        <dbReference type="Proteomes" id="UP000482155"/>
    </source>
</evidence>
<dbReference type="EMBL" id="JAAIVB010000051">
    <property type="protein sequence ID" value="NEX62474.1"/>
    <property type="molecule type" value="Genomic_DNA"/>
</dbReference>
<name>A0A6B3SNU9_9BURK</name>
<comment type="caution">
    <text evidence="1">The sequence shown here is derived from an EMBL/GenBank/DDBJ whole genome shotgun (WGS) entry which is preliminary data.</text>
</comment>
<evidence type="ECO:0000313" key="1">
    <source>
        <dbReference type="EMBL" id="NEX62474.1"/>
    </source>
</evidence>